<feature type="chain" id="PRO_5003118000" evidence="2">
    <location>
        <begin position="21"/>
        <end position="124"/>
    </location>
</feature>
<evidence type="ECO:0000313" key="4">
    <source>
        <dbReference type="Proteomes" id="UP000008793"/>
    </source>
</evidence>
<proteinExistence type="predicted"/>
<dbReference type="HOGENOM" id="CLU_139075_0_0_6"/>
<feature type="region of interest" description="Disordered" evidence="1">
    <location>
        <begin position="71"/>
        <end position="107"/>
    </location>
</feature>
<evidence type="ECO:0000256" key="1">
    <source>
        <dbReference type="SAM" id="MobiDB-lite"/>
    </source>
</evidence>
<dbReference type="InterPro" id="IPR009468">
    <property type="entry name" value="DUF1090"/>
</dbReference>
<feature type="signal peptide" evidence="2">
    <location>
        <begin position="1"/>
        <end position="20"/>
    </location>
</feature>
<dbReference type="Proteomes" id="UP000008793">
    <property type="component" value="Chromosome"/>
</dbReference>
<gene>
    <name evidence="3" type="primary">yqjC</name>
    <name evidence="3" type="ordered locus">EbC_05090</name>
</gene>
<evidence type="ECO:0000256" key="2">
    <source>
        <dbReference type="SAM" id="SignalP"/>
    </source>
</evidence>
<dbReference type="STRING" id="634500.EbC_05090"/>
<dbReference type="EMBL" id="FP236843">
    <property type="protein sequence ID" value="CAX58040.1"/>
    <property type="molecule type" value="Genomic_DNA"/>
</dbReference>
<dbReference type="GeneID" id="90510510"/>
<dbReference type="Pfam" id="PF06476">
    <property type="entry name" value="DUF1090"/>
    <property type="match status" value="1"/>
</dbReference>
<organism evidence="4">
    <name type="scientific">Erwinia billingiae (strain Eb661)</name>
    <dbReference type="NCBI Taxonomy" id="634500"/>
    <lineage>
        <taxon>Bacteria</taxon>
        <taxon>Pseudomonadati</taxon>
        <taxon>Pseudomonadota</taxon>
        <taxon>Gammaproteobacteria</taxon>
        <taxon>Enterobacterales</taxon>
        <taxon>Erwiniaceae</taxon>
        <taxon>Erwinia</taxon>
    </lineage>
</organism>
<dbReference type="eggNOG" id="COG1422">
    <property type="taxonomic scope" value="Bacteria"/>
</dbReference>
<keyword evidence="4" id="KW-1185">Reference proteome</keyword>
<protein>
    <submittedName>
        <fullName evidence="3">Exported protein YqjC</fullName>
    </submittedName>
</protein>
<dbReference type="AlphaFoldDB" id="D8MMF6"/>
<reference evidence="3 4" key="1">
    <citation type="journal article" date="2010" name="BMC Genomics">
        <title>Genome comparison of the epiphytic bacteria Erwinia billingiae and E. tasmaniensis with the pear pathogen E. pyrifoliae.</title>
        <authorList>
            <person name="Kube M."/>
            <person name="Migdoll A.M."/>
            <person name="Gehring I."/>
            <person name="Heitmann K."/>
            <person name="Mayer Y."/>
            <person name="Kuhl H."/>
            <person name="Knaust F."/>
            <person name="Geider K."/>
            <person name="Reinhardt R."/>
        </authorList>
    </citation>
    <scope>NUCLEOTIDE SEQUENCE [LARGE SCALE GENOMIC DNA]</scope>
    <source>
        <strain evidence="3 4">Eb661</strain>
    </source>
</reference>
<dbReference type="KEGG" id="ebi:EbC_05090"/>
<dbReference type="RefSeq" id="WP_013200545.1">
    <property type="nucleotide sequence ID" value="NC_014306.1"/>
</dbReference>
<name>D8MMF6_ERWBE</name>
<keyword evidence="2" id="KW-0732">Signal</keyword>
<accession>D8MMF6</accession>
<sequence>MKTRTLLGLALFSLTTFAHAADSLCMQKEQGIQHEIELAKKHDNQRRVTGLERALTEAKAGCTDEKLKAQHQEKIAAHKQQVVERQKELEKEKADGDDSKKIAKREEKLAEAKHELKEVQAAPY</sequence>
<evidence type="ECO:0000313" key="3">
    <source>
        <dbReference type="EMBL" id="CAX58040.1"/>
    </source>
</evidence>